<name>A0A151CHW1_9BACT</name>
<keyword evidence="1" id="KW-0175">Coiled coil</keyword>
<dbReference type="Proteomes" id="UP000075359">
    <property type="component" value="Unassembled WGS sequence"/>
</dbReference>
<evidence type="ECO:0000256" key="1">
    <source>
        <dbReference type="SAM" id="Coils"/>
    </source>
</evidence>
<evidence type="ECO:0000313" key="3">
    <source>
        <dbReference type="EMBL" id="KYJ87132.1"/>
    </source>
</evidence>
<evidence type="ECO:0008006" key="5">
    <source>
        <dbReference type="Google" id="ProtNLM"/>
    </source>
</evidence>
<keyword evidence="4" id="KW-1185">Reference proteome</keyword>
<keyword evidence="2" id="KW-0732">Signal</keyword>
<feature type="coiled-coil region" evidence="1">
    <location>
        <begin position="178"/>
        <end position="205"/>
    </location>
</feature>
<dbReference type="OrthoDB" id="5333064at2"/>
<accession>A0A151CHW1</accession>
<gene>
    <name evidence="3" type="ORF">AS592_09025</name>
</gene>
<dbReference type="Gene3D" id="3.30.310.70">
    <property type="entry name" value="TT1751-like domain"/>
    <property type="match status" value="2"/>
</dbReference>
<sequence length="313" mass="34300">MKMNLKSLAVALLLTFGIAANAAQDIRIYTADNQGGKINAASIEKAFKDAGFYITGNNDMNKAFEAKFKQHTHDAYNLMTLHKKDAVTKIAEKYPSIALFTPLSMSIYTRKGEKTISVSSMSAAGIAKIAGIPADNADLVAYMKEVADVLAKAMPNGKFEELNYKMAKPEGDLVERFTMEMDVDEKDIEDELESLQEELEAGLETAGFVIAGFNKLGDDFAKAGNKTYDFFDAYSICKVAVIFEVSKTHPEAGAFAPCTFSMYKKKGEKTVHFAYPSVYNWISSIDVTDKASKDVLLKAQDAMNAAVNEATEE</sequence>
<dbReference type="InterPro" id="IPR035923">
    <property type="entry name" value="TT1751-like_sf"/>
</dbReference>
<dbReference type="AlphaFoldDB" id="A0A151CHW1"/>
<reference evidence="3 4" key="1">
    <citation type="submission" date="2015-11" db="EMBL/GenBank/DDBJ databases">
        <title>Draft genome of Sulfurovum riftiae 1812E, a member of the Epsilonproteobacteria isolated from the tube of the deep-sea hydrothermal vent tubewom Riftia pachyptila.</title>
        <authorList>
            <person name="Vetriani C."/>
            <person name="Giovannelli D."/>
        </authorList>
    </citation>
    <scope>NUCLEOTIDE SEQUENCE [LARGE SCALE GENOMIC DNA]</scope>
    <source>
        <strain evidence="3 4">1812E</strain>
    </source>
</reference>
<dbReference type="SUPFAM" id="SSF103247">
    <property type="entry name" value="TT1751-like"/>
    <property type="match status" value="2"/>
</dbReference>
<protein>
    <recommendedName>
        <fullName evidence="5">DUF302 domain-containing protein</fullName>
    </recommendedName>
</protein>
<dbReference type="RefSeq" id="WP_067329195.1">
    <property type="nucleotide sequence ID" value="NZ_LNKT01000004.1"/>
</dbReference>
<evidence type="ECO:0000256" key="2">
    <source>
        <dbReference type="SAM" id="SignalP"/>
    </source>
</evidence>
<comment type="caution">
    <text evidence="3">The sequence shown here is derived from an EMBL/GenBank/DDBJ whole genome shotgun (WGS) entry which is preliminary data.</text>
</comment>
<feature type="chain" id="PRO_5007578531" description="DUF302 domain-containing protein" evidence="2">
    <location>
        <begin position="23"/>
        <end position="313"/>
    </location>
</feature>
<organism evidence="3 4">
    <name type="scientific">Sulfurovum riftiae</name>
    <dbReference type="NCBI Taxonomy" id="1630136"/>
    <lineage>
        <taxon>Bacteria</taxon>
        <taxon>Pseudomonadati</taxon>
        <taxon>Campylobacterota</taxon>
        <taxon>Epsilonproteobacteria</taxon>
        <taxon>Campylobacterales</taxon>
        <taxon>Sulfurovaceae</taxon>
        <taxon>Sulfurovum</taxon>
    </lineage>
</organism>
<evidence type="ECO:0000313" key="4">
    <source>
        <dbReference type="Proteomes" id="UP000075359"/>
    </source>
</evidence>
<dbReference type="EMBL" id="LNKT01000004">
    <property type="protein sequence ID" value="KYJ87132.1"/>
    <property type="molecule type" value="Genomic_DNA"/>
</dbReference>
<proteinExistence type="predicted"/>
<feature type="signal peptide" evidence="2">
    <location>
        <begin position="1"/>
        <end position="22"/>
    </location>
</feature>